<evidence type="ECO:0000313" key="1">
    <source>
        <dbReference type="EMBL" id="GEN60302.1"/>
    </source>
</evidence>
<protein>
    <submittedName>
        <fullName evidence="1">Uncharacterized protein</fullName>
    </submittedName>
</protein>
<proteinExistence type="predicted"/>
<dbReference type="EMBL" id="BJYF01000014">
    <property type="protein sequence ID" value="GEN60302.1"/>
    <property type="molecule type" value="Genomic_DNA"/>
</dbReference>
<accession>A0A511XBK5</accession>
<dbReference type="RefSeq" id="WP_026397454.1">
    <property type="nucleotide sequence ID" value="NZ_AUBI01000004.1"/>
</dbReference>
<sequence>MDFFVGYLGLIVSGPPKTGLEASGAGYARRPVTFGALGDGSRSVATSLSYSFGVAEADWGVVTGLALYPDALASSSPVAVWETPPRHVPTGTTFLVPSASLSLLIHARGICPAGETLGQASDGGAIIAGQTVSILDGVLAAASTAATMSMSQLSSLLSQLMRALPTSDPEDGVSLWSNANLLAISAKD</sequence>
<evidence type="ECO:0000313" key="2">
    <source>
        <dbReference type="Proteomes" id="UP000321635"/>
    </source>
</evidence>
<dbReference type="Proteomes" id="UP000321635">
    <property type="component" value="Unassembled WGS sequence"/>
</dbReference>
<dbReference type="OrthoDB" id="7219770at2"/>
<name>A0A511XBK5_9PROT</name>
<dbReference type="AlphaFoldDB" id="A0A511XBK5"/>
<organism evidence="1 2">
    <name type="scientific">Acetobacter nitrogenifigens DSM 23921 = NBRC 105050</name>
    <dbReference type="NCBI Taxonomy" id="1120919"/>
    <lineage>
        <taxon>Bacteria</taxon>
        <taxon>Pseudomonadati</taxon>
        <taxon>Pseudomonadota</taxon>
        <taxon>Alphaproteobacteria</taxon>
        <taxon>Acetobacterales</taxon>
        <taxon>Acetobacteraceae</taxon>
        <taxon>Acetobacter</taxon>
    </lineage>
</organism>
<dbReference type="InterPro" id="IPR056908">
    <property type="entry name" value="Gp80-like"/>
</dbReference>
<gene>
    <name evidence="1" type="ORF">ANI02nite_21860</name>
</gene>
<dbReference type="Pfam" id="PF23140">
    <property type="entry name" value="Gp80"/>
    <property type="match status" value="1"/>
</dbReference>
<keyword evidence="2" id="KW-1185">Reference proteome</keyword>
<comment type="caution">
    <text evidence="1">The sequence shown here is derived from an EMBL/GenBank/DDBJ whole genome shotgun (WGS) entry which is preliminary data.</text>
</comment>
<reference evidence="1 2" key="1">
    <citation type="submission" date="2019-07" db="EMBL/GenBank/DDBJ databases">
        <title>Whole genome shotgun sequence of Acetobacter nitrogenifigens NBRC 105050.</title>
        <authorList>
            <person name="Hosoyama A."/>
            <person name="Uohara A."/>
            <person name="Ohji S."/>
            <person name="Ichikawa N."/>
        </authorList>
    </citation>
    <scope>NUCLEOTIDE SEQUENCE [LARGE SCALE GENOMIC DNA]</scope>
    <source>
        <strain evidence="1 2">NBRC 105050</strain>
    </source>
</reference>